<reference evidence="1" key="1">
    <citation type="journal article" date="2021" name="Proc. Natl. Acad. Sci. U.S.A.">
        <title>A Catalog of Tens of Thousands of Viruses from Human Metagenomes Reveals Hidden Associations with Chronic Diseases.</title>
        <authorList>
            <person name="Tisza M.J."/>
            <person name="Buck C.B."/>
        </authorList>
    </citation>
    <scope>NUCLEOTIDE SEQUENCE</scope>
    <source>
        <strain evidence="1">CtFWA4</strain>
    </source>
</reference>
<organism evidence="1">
    <name type="scientific">Caudovirales sp. ctFWA4</name>
    <dbReference type="NCBI Taxonomy" id="2827628"/>
    <lineage>
        <taxon>Viruses</taxon>
        <taxon>Duplodnaviria</taxon>
        <taxon>Heunggongvirae</taxon>
        <taxon>Uroviricota</taxon>
        <taxon>Caudoviricetes</taxon>
    </lineage>
</organism>
<accession>A0A8S5LJ43</accession>
<protein>
    <submittedName>
        <fullName evidence="1">Replisome organizer</fullName>
    </submittedName>
</protein>
<name>A0A8S5LJ43_9CAUD</name>
<dbReference type="Gene3D" id="1.10.8.200">
    <property type="entry name" value="Replisome organizer (g39p helicase loader/inhibitor protein)"/>
    <property type="match status" value="1"/>
</dbReference>
<proteinExistence type="predicted"/>
<evidence type="ECO:0000313" key="1">
    <source>
        <dbReference type="EMBL" id="DAD69921.1"/>
    </source>
</evidence>
<dbReference type="EMBL" id="BK015858">
    <property type="protein sequence ID" value="DAD69921.1"/>
    <property type="molecule type" value="Genomic_DNA"/>
</dbReference>
<sequence length="185" mass="20699">MDRLETADILAVLKAAYPQFYNGLSPKEANKIVDLWAEMFKDEPVMVVAVAVKAMIASRTNTFPPNIGEVKEQIAKMRMPKEMTAAEAWTLVYRAIANSGYNAKEEYDRLPPTIQRLVGSPQQLREWGMMNAETVQSVVASNFQRSYTVRIKSDREYMALPSDIKQMISSVAQQFALGDGNENGG</sequence>